<dbReference type="Proteomes" id="UP000823775">
    <property type="component" value="Unassembled WGS sequence"/>
</dbReference>
<protein>
    <recommendedName>
        <fullName evidence="3">Magnesium transporter</fullName>
    </recommendedName>
</protein>
<dbReference type="EMBL" id="JACEIK010000687">
    <property type="protein sequence ID" value="MCD7460925.1"/>
    <property type="molecule type" value="Genomic_DNA"/>
</dbReference>
<feature type="non-terminal residue" evidence="1">
    <location>
        <position position="1"/>
    </location>
</feature>
<comment type="caution">
    <text evidence="1">The sequence shown here is derived from an EMBL/GenBank/DDBJ whole genome shotgun (WGS) entry which is preliminary data.</text>
</comment>
<evidence type="ECO:0000313" key="2">
    <source>
        <dbReference type="Proteomes" id="UP000823775"/>
    </source>
</evidence>
<gene>
    <name evidence="1" type="ORF">HAX54_044777</name>
</gene>
<keyword evidence="2" id="KW-1185">Reference proteome</keyword>
<organism evidence="1 2">
    <name type="scientific">Datura stramonium</name>
    <name type="common">Jimsonweed</name>
    <name type="synonym">Common thornapple</name>
    <dbReference type="NCBI Taxonomy" id="4076"/>
    <lineage>
        <taxon>Eukaryota</taxon>
        <taxon>Viridiplantae</taxon>
        <taxon>Streptophyta</taxon>
        <taxon>Embryophyta</taxon>
        <taxon>Tracheophyta</taxon>
        <taxon>Spermatophyta</taxon>
        <taxon>Magnoliopsida</taxon>
        <taxon>eudicotyledons</taxon>
        <taxon>Gunneridae</taxon>
        <taxon>Pentapetalae</taxon>
        <taxon>asterids</taxon>
        <taxon>lamiids</taxon>
        <taxon>Solanales</taxon>
        <taxon>Solanaceae</taxon>
        <taxon>Solanoideae</taxon>
        <taxon>Datureae</taxon>
        <taxon>Datura</taxon>
    </lineage>
</organism>
<name>A0ABS8SPK4_DATST</name>
<evidence type="ECO:0000313" key="1">
    <source>
        <dbReference type="EMBL" id="MCD7460925.1"/>
    </source>
</evidence>
<reference evidence="1 2" key="1">
    <citation type="journal article" date="2021" name="BMC Genomics">
        <title>Datura genome reveals duplications of psychoactive alkaloid biosynthetic genes and high mutation rate following tissue culture.</title>
        <authorList>
            <person name="Rajewski A."/>
            <person name="Carter-House D."/>
            <person name="Stajich J."/>
            <person name="Litt A."/>
        </authorList>
    </citation>
    <scope>NUCLEOTIDE SEQUENCE [LARGE SCALE GENOMIC DNA]</scope>
    <source>
        <strain evidence="1">AR-01</strain>
    </source>
</reference>
<evidence type="ECO:0008006" key="3">
    <source>
        <dbReference type="Google" id="ProtNLM"/>
    </source>
</evidence>
<accession>A0ABS8SPK4</accession>
<sequence length="68" mass="7603">DWAGQDASSVVSEICGFITVLSGTIVLHVTREQEPENPPGNISWYDGEAIKVMEDGHYIMLNDSNYFR</sequence>
<proteinExistence type="predicted"/>